<sequence length="38" mass="3853">MGNCCRRPAKCAHASSTLFSVQSGFGGSCGSGTCELLE</sequence>
<protein>
    <submittedName>
        <fullName evidence="1">Uncharacterized protein</fullName>
    </submittedName>
</protein>
<proteinExistence type="predicted"/>
<evidence type="ECO:0000313" key="1">
    <source>
        <dbReference type="EMBL" id="RVW90750.1"/>
    </source>
</evidence>
<organism evidence="1 2">
    <name type="scientific">Vitis vinifera</name>
    <name type="common">Grape</name>
    <dbReference type="NCBI Taxonomy" id="29760"/>
    <lineage>
        <taxon>Eukaryota</taxon>
        <taxon>Viridiplantae</taxon>
        <taxon>Streptophyta</taxon>
        <taxon>Embryophyta</taxon>
        <taxon>Tracheophyta</taxon>
        <taxon>Spermatophyta</taxon>
        <taxon>Magnoliopsida</taxon>
        <taxon>eudicotyledons</taxon>
        <taxon>Gunneridae</taxon>
        <taxon>Pentapetalae</taxon>
        <taxon>rosids</taxon>
        <taxon>Vitales</taxon>
        <taxon>Vitaceae</taxon>
        <taxon>Viteae</taxon>
        <taxon>Vitis</taxon>
    </lineage>
</organism>
<reference evidence="1 2" key="1">
    <citation type="journal article" date="2018" name="PLoS Genet.">
        <title>Population sequencing reveals clonal diversity and ancestral inbreeding in the grapevine cultivar Chardonnay.</title>
        <authorList>
            <person name="Roach M.J."/>
            <person name="Johnson D.L."/>
            <person name="Bohlmann J."/>
            <person name="van Vuuren H.J."/>
            <person name="Jones S.J."/>
            <person name="Pretorius I.S."/>
            <person name="Schmidt S.A."/>
            <person name="Borneman A.R."/>
        </authorList>
    </citation>
    <scope>NUCLEOTIDE SEQUENCE [LARGE SCALE GENOMIC DNA]</scope>
    <source>
        <strain evidence="2">cv. Chardonnay</strain>
        <tissue evidence="1">Leaf</tissue>
    </source>
</reference>
<comment type="caution">
    <text evidence="1">The sequence shown here is derived from an EMBL/GenBank/DDBJ whole genome shotgun (WGS) entry which is preliminary data.</text>
</comment>
<dbReference type="AlphaFoldDB" id="A0A438I290"/>
<accession>A0A438I290</accession>
<name>A0A438I290_VITVI</name>
<evidence type="ECO:0000313" key="2">
    <source>
        <dbReference type="Proteomes" id="UP000288805"/>
    </source>
</evidence>
<dbReference type="Proteomes" id="UP000288805">
    <property type="component" value="Unassembled WGS sequence"/>
</dbReference>
<dbReference type="EMBL" id="QGNW01000152">
    <property type="protein sequence ID" value="RVW90750.1"/>
    <property type="molecule type" value="Genomic_DNA"/>
</dbReference>
<gene>
    <name evidence="1" type="ORF">CK203_046473</name>
</gene>
<dbReference type="PROSITE" id="PS51257">
    <property type="entry name" value="PROKAR_LIPOPROTEIN"/>
    <property type="match status" value="1"/>
</dbReference>